<name>A0A565BUN5_9BRAS</name>
<dbReference type="SMART" id="SM00093">
    <property type="entry name" value="SERPIN"/>
    <property type="match status" value="1"/>
</dbReference>
<dbReference type="InterPro" id="IPR042185">
    <property type="entry name" value="Serpin_sf_2"/>
</dbReference>
<proteinExistence type="inferred from homology"/>
<dbReference type="GO" id="GO:0005615">
    <property type="term" value="C:extracellular space"/>
    <property type="evidence" value="ECO:0007669"/>
    <property type="project" value="InterPro"/>
</dbReference>
<dbReference type="Gene3D" id="2.30.39.10">
    <property type="entry name" value="Alpha-1-antitrypsin, domain 1"/>
    <property type="match status" value="1"/>
</dbReference>
<dbReference type="EMBL" id="CABITT030000005">
    <property type="protein sequence ID" value="VVB05097.1"/>
    <property type="molecule type" value="Genomic_DNA"/>
</dbReference>
<dbReference type="Proteomes" id="UP000489600">
    <property type="component" value="Unassembled WGS sequence"/>
</dbReference>
<dbReference type="InterPro" id="IPR000215">
    <property type="entry name" value="Serpin_fam"/>
</dbReference>
<evidence type="ECO:0000256" key="1">
    <source>
        <dbReference type="ARBA" id="ARBA00009500"/>
    </source>
</evidence>
<dbReference type="PANTHER" id="PTHR11461">
    <property type="entry name" value="SERINE PROTEASE INHIBITOR, SERPIN"/>
    <property type="match status" value="1"/>
</dbReference>
<organism evidence="4 5">
    <name type="scientific">Arabis nemorensis</name>
    <dbReference type="NCBI Taxonomy" id="586526"/>
    <lineage>
        <taxon>Eukaryota</taxon>
        <taxon>Viridiplantae</taxon>
        <taxon>Streptophyta</taxon>
        <taxon>Embryophyta</taxon>
        <taxon>Tracheophyta</taxon>
        <taxon>Spermatophyta</taxon>
        <taxon>Magnoliopsida</taxon>
        <taxon>eudicotyledons</taxon>
        <taxon>Gunneridae</taxon>
        <taxon>Pentapetalae</taxon>
        <taxon>rosids</taxon>
        <taxon>malvids</taxon>
        <taxon>Brassicales</taxon>
        <taxon>Brassicaceae</taxon>
        <taxon>Arabideae</taxon>
        <taxon>Arabis</taxon>
    </lineage>
</organism>
<dbReference type="Gene3D" id="3.30.497.10">
    <property type="entry name" value="Antithrombin, subunit I, domain 2"/>
    <property type="match status" value="1"/>
</dbReference>
<dbReference type="AlphaFoldDB" id="A0A565BUN5"/>
<dbReference type="GO" id="GO:0004867">
    <property type="term" value="F:serine-type endopeptidase inhibitor activity"/>
    <property type="evidence" value="ECO:0007669"/>
    <property type="project" value="InterPro"/>
</dbReference>
<accession>A0A565BUN5</accession>
<comment type="similarity">
    <text evidence="1 2">Belongs to the serpin family.</text>
</comment>
<dbReference type="PROSITE" id="PS00284">
    <property type="entry name" value="SERPIN"/>
    <property type="match status" value="1"/>
</dbReference>
<protein>
    <recommendedName>
        <fullName evidence="3">Serpin domain-containing protein</fullName>
    </recommendedName>
</protein>
<reference evidence="4" key="1">
    <citation type="submission" date="2019-07" db="EMBL/GenBank/DDBJ databases">
        <authorList>
            <person name="Dittberner H."/>
        </authorList>
    </citation>
    <scope>NUCLEOTIDE SEQUENCE [LARGE SCALE GENOMIC DNA]</scope>
</reference>
<feature type="domain" description="Serpin" evidence="3">
    <location>
        <begin position="15"/>
        <end position="389"/>
    </location>
</feature>
<comment type="caution">
    <text evidence="4">The sequence shown here is derived from an EMBL/GenBank/DDBJ whole genome shotgun (WGS) entry which is preliminary data.</text>
</comment>
<dbReference type="CDD" id="cd02043">
    <property type="entry name" value="serpinP_plants"/>
    <property type="match status" value="1"/>
</dbReference>
<gene>
    <name evidence="4" type="ORF">ANE_LOCUS15541</name>
</gene>
<dbReference type="Pfam" id="PF00079">
    <property type="entry name" value="Serpin"/>
    <property type="match status" value="1"/>
</dbReference>
<evidence type="ECO:0000259" key="3">
    <source>
        <dbReference type="SMART" id="SM00093"/>
    </source>
</evidence>
<sequence>MELGKSMEKHNDVVVKLAKHVITTVAKDSNLVFSPTSINVLLSLIAAGSNSASKEQILSFLMSPLTDHLNALLTKIVSVSLADGSERSDLCLSAANGVWIDKFVSLKSSFKELLENSYKATCSQVDFVNKPVEVIDEVNTWAKVHTNGVIKEILSRESKETIETISCSQLILANAVYFKGAWSKKFDAKLTKDNDFHLLDGTSVKVPFMTSYKDQYLRSYYGFQVLRLPYVEDGRQFSMYIYLPDDKDGLPTLLEKIASEPGFLDNHIPQYDIEVDVIKIPKFKFLFEFKASDVLKDMGLTLPFTSGCSLTEMVDSSSMGENLYVSSIIHKACIEVDEEGTEAAAISVAVVSIKGFMQSPDFIADHPFLFTVREDKSGVILFMGQVLDPSKH</sequence>
<dbReference type="PANTHER" id="PTHR11461:SF304">
    <property type="entry name" value="SERPIN-Z10-RELATED"/>
    <property type="match status" value="1"/>
</dbReference>
<dbReference type="InterPro" id="IPR023796">
    <property type="entry name" value="Serpin_dom"/>
</dbReference>
<dbReference type="InterPro" id="IPR023795">
    <property type="entry name" value="Serpin_CS"/>
</dbReference>
<evidence type="ECO:0000313" key="4">
    <source>
        <dbReference type="EMBL" id="VVB05097.1"/>
    </source>
</evidence>
<dbReference type="SUPFAM" id="SSF56574">
    <property type="entry name" value="Serpins"/>
    <property type="match status" value="1"/>
</dbReference>
<keyword evidence="5" id="KW-1185">Reference proteome</keyword>
<dbReference type="InterPro" id="IPR042178">
    <property type="entry name" value="Serpin_sf_1"/>
</dbReference>
<dbReference type="InterPro" id="IPR036186">
    <property type="entry name" value="Serpin_sf"/>
</dbReference>
<dbReference type="OrthoDB" id="1063785at2759"/>
<evidence type="ECO:0000313" key="5">
    <source>
        <dbReference type="Proteomes" id="UP000489600"/>
    </source>
</evidence>
<evidence type="ECO:0000256" key="2">
    <source>
        <dbReference type="RuleBase" id="RU000411"/>
    </source>
</evidence>